<feature type="binding site" evidence="8">
    <location>
        <position position="68"/>
    </location>
    <ligand>
        <name>GTP</name>
        <dbReference type="ChEBI" id="CHEBI:37565"/>
    </ligand>
</feature>
<evidence type="ECO:0000313" key="10">
    <source>
        <dbReference type="EMBL" id="SKA73425.1"/>
    </source>
</evidence>
<comment type="caution">
    <text evidence="8">Lacks conserved residue(s) required for the propagation of feature annotation.</text>
</comment>
<dbReference type="InterPro" id="IPR029044">
    <property type="entry name" value="Nucleotide-diphossugar_trans"/>
</dbReference>
<keyword evidence="5 8" id="KW-0460">Magnesium</keyword>
<feature type="binding site" evidence="8">
    <location>
        <position position="97"/>
    </location>
    <ligand>
        <name>GTP</name>
        <dbReference type="ChEBI" id="CHEBI:37565"/>
    </ligand>
</feature>
<evidence type="ECO:0000256" key="2">
    <source>
        <dbReference type="ARBA" id="ARBA00022679"/>
    </source>
</evidence>
<dbReference type="Proteomes" id="UP000190027">
    <property type="component" value="Unassembled WGS sequence"/>
</dbReference>
<dbReference type="GO" id="GO:0005737">
    <property type="term" value="C:cytoplasm"/>
    <property type="evidence" value="ECO:0007669"/>
    <property type="project" value="UniProtKB-SubCell"/>
</dbReference>
<feature type="domain" description="MobA-like NTP transferase" evidence="9">
    <location>
        <begin position="7"/>
        <end position="156"/>
    </location>
</feature>
<feature type="binding site" evidence="8">
    <location>
        <position position="97"/>
    </location>
    <ligand>
        <name>Mg(2+)</name>
        <dbReference type="ChEBI" id="CHEBI:18420"/>
    </ligand>
</feature>
<feature type="binding site" evidence="8">
    <location>
        <begin position="10"/>
        <end position="12"/>
    </location>
    <ligand>
        <name>GTP</name>
        <dbReference type="ChEBI" id="CHEBI:37565"/>
    </ligand>
</feature>
<keyword evidence="3 8" id="KW-0479">Metal-binding</keyword>
<comment type="subcellular location">
    <subcellularLocation>
        <location evidence="8">Cytoplasm</location>
    </subcellularLocation>
</comment>
<keyword evidence="2 8" id="KW-0808">Transferase</keyword>
<keyword evidence="1 8" id="KW-0963">Cytoplasm</keyword>
<sequence>MQQHIAGVILAGGQGKRMGGTRKALLQVGGVSLLERLLDVYRQIFGEIVIAAREIEPYAAFGERVVLDKMEARSSLTGIHAGLAAIRADHAFFTACDVPFLHPGLVRELLAHVRPDSDVVLPRKQDGYHEPLCAVYSRRCLPHIAAQLERKEYKIISFFPKVRVHDVPVARLQRHDPGLLSFRNLNTPEELELARQRAATIPTPGS</sequence>
<dbReference type="GO" id="GO:0005525">
    <property type="term" value="F:GTP binding"/>
    <property type="evidence" value="ECO:0007669"/>
    <property type="project" value="UniProtKB-UniRule"/>
</dbReference>
<gene>
    <name evidence="8" type="primary">mobA</name>
    <name evidence="10" type="ORF">SAMN02745704_00470</name>
</gene>
<dbReference type="InterPro" id="IPR025877">
    <property type="entry name" value="MobA-like_NTP_Trfase"/>
</dbReference>
<evidence type="ECO:0000256" key="6">
    <source>
        <dbReference type="ARBA" id="ARBA00023134"/>
    </source>
</evidence>
<proteinExistence type="inferred from homology"/>
<accession>A0A1T4W8U8</accession>
<dbReference type="EC" id="2.7.7.77" evidence="8"/>
<dbReference type="SUPFAM" id="SSF53448">
    <property type="entry name" value="Nucleotide-diphospho-sugar transferases"/>
    <property type="match status" value="1"/>
</dbReference>
<evidence type="ECO:0000256" key="4">
    <source>
        <dbReference type="ARBA" id="ARBA00022741"/>
    </source>
</evidence>
<comment type="similarity">
    <text evidence="8">Belongs to the MobA family.</text>
</comment>
<name>A0A1T4W8U8_9BACT</name>
<dbReference type="CDD" id="cd02503">
    <property type="entry name" value="MobA"/>
    <property type="match status" value="1"/>
</dbReference>
<evidence type="ECO:0000256" key="5">
    <source>
        <dbReference type="ARBA" id="ARBA00022842"/>
    </source>
</evidence>
<dbReference type="RefSeq" id="WP_078716063.1">
    <property type="nucleotide sequence ID" value="NZ_FUYC01000002.1"/>
</dbReference>
<dbReference type="Pfam" id="PF12804">
    <property type="entry name" value="NTP_transf_3"/>
    <property type="match status" value="1"/>
</dbReference>
<evidence type="ECO:0000256" key="3">
    <source>
        <dbReference type="ARBA" id="ARBA00022723"/>
    </source>
</evidence>
<dbReference type="InterPro" id="IPR013482">
    <property type="entry name" value="Molybde_CF_guanTrfase"/>
</dbReference>
<reference evidence="10 11" key="1">
    <citation type="submission" date="2017-02" db="EMBL/GenBank/DDBJ databases">
        <authorList>
            <person name="Peterson S.W."/>
        </authorList>
    </citation>
    <scope>NUCLEOTIDE SEQUENCE [LARGE SCALE GENOMIC DNA]</scope>
    <source>
        <strain evidence="10 11">DSM 16080</strain>
    </source>
</reference>
<comment type="cofactor">
    <cofactor evidence="8">
        <name>Mg(2+)</name>
        <dbReference type="ChEBI" id="CHEBI:18420"/>
    </cofactor>
</comment>
<protein>
    <recommendedName>
        <fullName evidence="8">Probable molybdenum cofactor guanylyltransferase</fullName>
        <shortName evidence="8">MoCo guanylyltransferase</shortName>
        <ecNumber evidence="8">2.7.7.77</ecNumber>
    </recommendedName>
    <alternativeName>
        <fullName evidence="8">GTP:molybdopterin guanylyltransferase</fullName>
    </alternativeName>
    <alternativeName>
        <fullName evidence="8">Mo-MPT guanylyltransferase</fullName>
    </alternativeName>
    <alternativeName>
        <fullName evidence="8">Molybdopterin guanylyltransferase</fullName>
    </alternativeName>
    <alternativeName>
        <fullName evidence="8">Molybdopterin-guanine dinucleotide synthase</fullName>
        <shortName evidence="8">MGD synthase</shortName>
    </alternativeName>
</protein>
<dbReference type="PANTHER" id="PTHR19136">
    <property type="entry name" value="MOLYBDENUM COFACTOR GUANYLYLTRANSFERASE"/>
    <property type="match status" value="1"/>
</dbReference>
<evidence type="ECO:0000259" key="9">
    <source>
        <dbReference type="Pfam" id="PF12804"/>
    </source>
</evidence>
<evidence type="ECO:0000256" key="1">
    <source>
        <dbReference type="ARBA" id="ARBA00022490"/>
    </source>
</evidence>
<keyword evidence="11" id="KW-1185">Reference proteome</keyword>
<dbReference type="EMBL" id="FUYC01000002">
    <property type="protein sequence ID" value="SKA73425.1"/>
    <property type="molecule type" value="Genomic_DNA"/>
</dbReference>
<dbReference type="GO" id="GO:0006777">
    <property type="term" value="P:Mo-molybdopterin cofactor biosynthetic process"/>
    <property type="evidence" value="ECO:0007669"/>
    <property type="project" value="UniProtKB-KW"/>
</dbReference>
<comment type="function">
    <text evidence="8">Transfers a GMP moiety from GTP to Mo-molybdopterin (Mo-MPT) cofactor (Moco or molybdenum cofactor) to form Mo-molybdopterin guanine dinucleotide (Mo-MGD) cofactor.</text>
</comment>
<evidence type="ECO:0000256" key="7">
    <source>
        <dbReference type="ARBA" id="ARBA00023150"/>
    </source>
</evidence>
<dbReference type="OrthoDB" id="9788394at2"/>
<comment type="domain">
    <text evidence="8">The N-terminal domain determines nucleotide recognition and specific binding, while the C-terminal domain determines the specific binding to the target protein.</text>
</comment>
<dbReference type="GO" id="GO:0061603">
    <property type="term" value="F:molybdenum cofactor guanylyltransferase activity"/>
    <property type="evidence" value="ECO:0007669"/>
    <property type="project" value="UniProtKB-EC"/>
</dbReference>
<dbReference type="GO" id="GO:0046872">
    <property type="term" value="F:metal ion binding"/>
    <property type="evidence" value="ECO:0007669"/>
    <property type="project" value="UniProtKB-KW"/>
</dbReference>
<keyword evidence="7 8" id="KW-0501">Molybdenum cofactor biosynthesis</keyword>
<dbReference type="PANTHER" id="PTHR19136:SF81">
    <property type="entry name" value="MOLYBDENUM COFACTOR GUANYLYLTRANSFERASE"/>
    <property type="match status" value="1"/>
</dbReference>
<feature type="binding site" evidence="8">
    <location>
        <position position="23"/>
    </location>
    <ligand>
        <name>GTP</name>
        <dbReference type="ChEBI" id="CHEBI:37565"/>
    </ligand>
</feature>
<dbReference type="Gene3D" id="3.90.550.10">
    <property type="entry name" value="Spore Coat Polysaccharide Biosynthesis Protein SpsA, Chain A"/>
    <property type="match status" value="1"/>
</dbReference>
<dbReference type="AlphaFoldDB" id="A0A1T4W8U8"/>
<evidence type="ECO:0000256" key="8">
    <source>
        <dbReference type="HAMAP-Rule" id="MF_00316"/>
    </source>
</evidence>
<comment type="catalytic activity">
    <reaction evidence="8">
        <text>Mo-molybdopterin + GTP + H(+) = Mo-molybdopterin guanine dinucleotide + diphosphate</text>
        <dbReference type="Rhea" id="RHEA:34243"/>
        <dbReference type="ChEBI" id="CHEBI:15378"/>
        <dbReference type="ChEBI" id="CHEBI:33019"/>
        <dbReference type="ChEBI" id="CHEBI:37565"/>
        <dbReference type="ChEBI" id="CHEBI:71302"/>
        <dbReference type="ChEBI" id="CHEBI:71310"/>
        <dbReference type="EC" id="2.7.7.77"/>
    </reaction>
</comment>
<dbReference type="HAMAP" id="MF_00316">
    <property type="entry name" value="MobA"/>
    <property type="match status" value="1"/>
</dbReference>
<keyword evidence="4 8" id="KW-0547">Nucleotide-binding</keyword>
<evidence type="ECO:0000313" key="11">
    <source>
        <dbReference type="Proteomes" id="UP000190027"/>
    </source>
</evidence>
<organism evidence="10 11">
    <name type="scientific">Paucidesulfovibrio gracilis DSM 16080</name>
    <dbReference type="NCBI Taxonomy" id="1121449"/>
    <lineage>
        <taxon>Bacteria</taxon>
        <taxon>Pseudomonadati</taxon>
        <taxon>Thermodesulfobacteriota</taxon>
        <taxon>Desulfovibrionia</taxon>
        <taxon>Desulfovibrionales</taxon>
        <taxon>Desulfovibrionaceae</taxon>
        <taxon>Paucidesulfovibrio</taxon>
    </lineage>
</organism>
<dbReference type="STRING" id="1121449.SAMN02745704_00470"/>
<keyword evidence="6 8" id="KW-0342">GTP-binding</keyword>